<reference evidence="1 2" key="1">
    <citation type="submission" date="2016-10" db="EMBL/GenBank/DDBJ databases">
        <title>Draft genome sequences of four alkaliphilic bacteria belonging to the Anaerobacillus genus.</title>
        <authorList>
            <person name="Bassil N.M."/>
            <person name="Lloyd J.R."/>
        </authorList>
    </citation>
    <scope>NUCLEOTIDE SEQUENCE [LARGE SCALE GENOMIC DNA]</scope>
    <source>
        <strain evidence="1 2">DSM 18345</strain>
    </source>
</reference>
<accession>A0A1S2LKE1</accession>
<comment type="caution">
    <text evidence="1">The sequence shown here is derived from an EMBL/GenBank/DDBJ whole genome shotgun (WGS) entry which is preliminary data.</text>
</comment>
<proteinExistence type="predicted"/>
<dbReference type="AlphaFoldDB" id="A0A1S2LKE1"/>
<dbReference type="OrthoDB" id="1927343at2"/>
<dbReference type="EMBL" id="MLQR01000030">
    <property type="protein sequence ID" value="OIJ12660.1"/>
    <property type="molecule type" value="Genomic_DNA"/>
</dbReference>
<name>A0A1S2LKE1_9BACI</name>
<protein>
    <recommendedName>
        <fullName evidence="3">Phage gp6-like head-tail connector protein</fullName>
    </recommendedName>
</protein>
<dbReference type="Proteomes" id="UP000179524">
    <property type="component" value="Unassembled WGS sequence"/>
</dbReference>
<evidence type="ECO:0008006" key="3">
    <source>
        <dbReference type="Google" id="ProtNLM"/>
    </source>
</evidence>
<gene>
    <name evidence="1" type="ORF">BKP37_12725</name>
</gene>
<evidence type="ECO:0000313" key="1">
    <source>
        <dbReference type="EMBL" id="OIJ12660.1"/>
    </source>
</evidence>
<keyword evidence="2" id="KW-1185">Reference proteome</keyword>
<dbReference type="RefSeq" id="WP_071309980.1">
    <property type="nucleotide sequence ID" value="NZ_MLQR01000030.1"/>
</dbReference>
<sequence>MTDEELIEECKIGLNISLTNTSLDKILNQKILAVKSFMRIAGVTEAQMEDDLAVGVIVMGVADIWELEGGKAKFSPVFKTLLTQLTYASEVE</sequence>
<evidence type="ECO:0000313" key="2">
    <source>
        <dbReference type="Proteomes" id="UP000179524"/>
    </source>
</evidence>
<organism evidence="1 2">
    <name type="scientific">Anaerobacillus alkalilacustris</name>
    <dbReference type="NCBI Taxonomy" id="393763"/>
    <lineage>
        <taxon>Bacteria</taxon>
        <taxon>Bacillati</taxon>
        <taxon>Bacillota</taxon>
        <taxon>Bacilli</taxon>
        <taxon>Bacillales</taxon>
        <taxon>Bacillaceae</taxon>
        <taxon>Anaerobacillus</taxon>
    </lineage>
</organism>